<proteinExistence type="predicted"/>
<sequence length="309" mass="34123">MKKLLLIALLYTPIIGYAQHKYAAKDIEGRWDLTLQNKEKKQPSWLEITHSGLKNFTGHFVSINGSSRPISIVHVKENNISFAIPPQWDNSTKDLTFEGTITGNTISGTIVTSMNELVPFTGKRAPVLISSKEPKWSKPVSLINTKDLSGWEVLGSTNQWVNSNGILKSPKSGSNIKTKENFKDFKLHAEVRYPAESNSGIYLRGRYEIQVADSYGLQPAKDQAAAVYGFVQPLEMPIKPAGEWQVYDITLVGRVVTISLNGKTVIYKAEIPGITGGALDANEEEPGPIMIQGDHGPVEYRNLQISKGE</sequence>
<evidence type="ECO:0000313" key="3">
    <source>
        <dbReference type="Proteomes" id="UP000282832"/>
    </source>
</evidence>
<dbReference type="RefSeq" id="WP_127802429.1">
    <property type="nucleotide sequence ID" value="NZ_SACY01000001.1"/>
</dbReference>
<gene>
    <name evidence="2" type="ORF">EOJ36_02465</name>
</gene>
<evidence type="ECO:0000313" key="2">
    <source>
        <dbReference type="EMBL" id="RVU26878.1"/>
    </source>
</evidence>
<organism evidence="2 3">
    <name type="scientific">Sandaracinomonas limnophila</name>
    <dbReference type="NCBI Taxonomy" id="1862386"/>
    <lineage>
        <taxon>Bacteria</taxon>
        <taxon>Pseudomonadati</taxon>
        <taxon>Bacteroidota</taxon>
        <taxon>Cytophagia</taxon>
        <taxon>Cytophagales</taxon>
        <taxon>Flectobacillaceae</taxon>
        <taxon>Sandaracinomonas</taxon>
    </lineage>
</organism>
<dbReference type="GO" id="GO:0016787">
    <property type="term" value="F:hydrolase activity"/>
    <property type="evidence" value="ECO:0007669"/>
    <property type="project" value="InterPro"/>
</dbReference>
<keyword evidence="3" id="KW-1185">Reference proteome</keyword>
<dbReference type="EMBL" id="SACY01000001">
    <property type="protein sequence ID" value="RVU26878.1"/>
    <property type="molecule type" value="Genomic_DNA"/>
</dbReference>
<dbReference type="AlphaFoldDB" id="A0A437PXE2"/>
<dbReference type="Gene3D" id="2.60.120.560">
    <property type="entry name" value="Exo-inulinase, domain 1"/>
    <property type="match status" value="1"/>
</dbReference>
<comment type="caution">
    <text evidence="2">The sequence shown here is derived from an EMBL/GenBank/DDBJ whole genome shotgun (WGS) entry which is preliminary data.</text>
</comment>
<feature type="domain" description="3-keto-alpha-glucoside-1,2-lyase/3-keto-2-hydroxy-glucal hydratase" evidence="1">
    <location>
        <begin position="139"/>
        <end position="305"/>
    </location>
</feature>
<dbReference type="OrthoDB" id="190957at2"/>
<name>A0A437PXE2_9BACT</name>
<dbReference type="Pfam" id="PF06439">
    <property type="entry name" value="3keto-disac_hyd"/>
    <property type="match status" value="1"/>
</dbReference>
<dbReference type="InterPro" id="IPR010496">
    <property type="entry name" value="AL/BT2_dom"/>
</dbReference>
<accession>A0A437PXE2</accession>
<reference evidence="2 3" key="1">
    <citation type="submission" date="2019-01" db="EMBL/GenBank/DDBJ databases">
        <authorList>
            <person name="Chen W.-M."/>
        </authorList>
    </citation>
    <scope>NUCLEOTIDE SEQUENCE [LARGE SCALE GENOMIC DNA]</scope>
    <source>
        <strain evidence="2 3">FSY-15</strain>
    </source>
</reference>
<evidence type="ECO:0000259" key="1">
    <source>
        <dbReference type="Pfam" id="PF06439"/>
    </source>
</evidence>
<dbReference type="Proteomes" id="UP000282832">
    <property type="component" value="Unassembled WGS sequence"/>
</dbReference>
<protein>
    <submittedName>
        <fullName evidence="2">DUF1080 domain-containing protein</fullName>
    </submittedName>
</protein>